<accession>A0AAI8ZQT9</accession>
<reference evidence="3 4" key="1">
    <citation type="submission" date="2015-03" db="EMBL/GenBank/DDBJ databases">
        <authorList>
            <consortium name="Pathogen Informatics"/>
            <person name="Murphy D."/>
        </authorList>
    </citation>
    <scope>NUCLEOTIDE SEQUENCE [LARGE SCALE GENOMIC DNA]</scope>
    <source>
        <strain evidence="3 4">3400/83</strain>
    </source>
</reference>
<organism evidence="3 4">
    <name type="scientific">Yersinia frederiksenii</name>
    <dbReference type="NCBI Taxonomy" id="29484"/>
    <lineage>
        <taxon>Bacteria</taxon>
        <taxon>Pseudomonadati</taxon>
        <taxon>Pseudomonadota</taxon>
        <taxon>Gammaproteobacteria</taxon>
        <taxon>Enterobacterales</taxon>
        <taxon>Yersiniaceae</taxon>
        <taxon>Yersinia</taxon>
    </lineage>
</organism>
<evidence type="ECO:0000259" key="2">
    <source>
        <dbReference type="PROSITE" id="PS50238"/>
    </source>
</evidence>
<name>A0AAI8ZQT9_YERFR</name>
<evidence type="ECO:0000256" key="1">
    <source>
        <dbReference type="SAM" id="MobiDB-lite"/>
    </source>
</evidence>
<feature type="region of interest" description="Disordered" evidence="1">
    <location>
        <begin position="279"/>
        <end position="307"/>
    </location>
</feature>
<feature type="domain" description="Rho-GAP" evidence="2">
    <location>
        <begin position="83"/>
        <end position="272"/>
    </location>
</feature>
<dbReference type="Proteomes" id="UP000046784">
    <property type="component" value="Unassembled WGS sequence"/>
</dbReference>
<gene>
    <name evidence="3" type="ORF">ERS008524_01957</name>
</gene>
<evidence type="ECO:0000313" key="4">
    <source>
        <dbReference type="Proteomes" id="UP000046784"/>
    </source>
</evidence>
<sequence length="334" mass="37292">MCVTSINLNRTEIINTARSHTNSQPTDDLSNTNGGFISRLKRIINITSKRPTENENTENAANVNNTKKGCSNFFSKLLSKLIITIGHSAKKQNNAMSNLERSIDYFNSSESFLTQEGIFRKAGLLKDEKELTQALSISDDNKMMNAIENINRPHALCSVIKKNLRMALSLTDKITLNKLAEEFNKNKSDIKTLPIISELPVPIQKILPLLSNVVSQQNSNKMTASNLAFAIAPNIMPELVGSKNSNIELISKKMGKQNVFMEAIMTKYMAENTDIINKISPDKSSATEKTNQNNKSTTNENHLDKPIPIENNWSLLKDIDKELSNNDSNHKSLI</sequence>
<dbReference type="InterPro" id="IPR000198">
    <property type="entry name" value="RhoGAP_dom"/>
</dbReference>
<dbReference type="Gene3D" id="1.10.555.10">
    <property type="entry name" value="Rho GTPase activation protein"/>
    <property type="match status" value="1"/>
</dbReference>
<dbReference type="SMART" id="SM00324">
    <property type="entry name" value="RhoGAP"/>
    <property type="match status" value="1"/>
</dbReference>
<dbReference type="InterPro" id="IPR008936">
    <property type="entry name" value="Rho_GTPase_activation_prot"/>
</dbReference>
<dbReference type="AlphaFoldDB" id="A0AAI8ZQT9"/>
<dbReference type="Pfam" id="PF00620">
    <property type="entry name" value="RhoGAP"/>
    <property type="match status" value="1"/>
</dbReference>
<dbReference type="RefSeq" id="WP_050874762.1">
    <property type="nucleotide sequence ID" value="NZ_CABMMF010000010.1"/>
</dbReference>
<dbReference type="PROSITE" id="PS50238">
    <property type="entry name" value="RHOGAP"/>
    <property type="match status" value="1"/>
</dbReference>
<dbReference type="GO" id="GO:0007165">
    <property type="term" value="P:signal transduction"/>
    <property type="evidence" value="ECO:0007669"/>
    <property type="project" value="InterPro"/>
</dbReference>
<dbReference type="EMBL" id="CGCB01000010">
    <property type="protein sequence ID" value="CFQ99433.1"/>
    <property type="molecule type" value="Genomic_DNA"/>
</dbReference>
<evidence type="ECO:0000313" key="3">
    <source>
        <dbReference type="EMBL" id="CFQ99433.1"/>
    </source>
</evidence>
<feature type="compositionally biased region" description="Polar residues" evidence="1">
    <location>
        <begin position="282"/>
        <end position="300"/>
    </location>
</feature>
<protein>
    <submittedName>
        <fullName evidence="3">RhoGAP domain</fullName>
    </submittedName>
</protein>
<comment type="caution">
    <text evidence="3">The sequence shown here is derived from an EMBL/GenBank/DDBJ whole genome shotgun (WGS) entry which is preliminary data.</text>
</comment>
<proteinExistence type="predicted"/>
<dbReference type="SUPFAM" id="SSF48350">
    <property type="entry name" value="GTPase activation domain, GAP"/>
    <property type="match status" value="1"/>
</dbReference>